<dbReference type="Proteomes" id="UP000535937">
    <property type="component" value="Unassembled WGS sequence"/>
</dbReference>
<dbReference type="PANTHER" id="PTHR42850">
    <property type="entry name" value="METALLOPHOSPHOESTERASE"/>
    <property type="match status" value="1"/>
</dbReference>
<dbReference type="EMBL" id="JACHWZ010000003">
    <property type="protein sequence ID" value="MBB3060065.1"/>
    <property type="molecule type" value="Genomic_DNA"/>
</dbReference>
<proteinExistence type="predicted"/>
<dbReference type="PANTHER" id="PTHR42850:SF4">
    <property type="entry name" value="ZINC-DEPENDENT ENDOPOLYPHOSPHATASE"/>
    <property type="match status" value="1"/>
</dbReference>
<dbReference type="AlphaFoldDB" id="A0A7W4W9B3"/>
<dbReference type="Gene3D" id="3.60.21.10">
    <property type="match status" value="1"/>
</dbReference>
<feature type="domain" description="Calcineurin-like phosphoesterase" evidence="1">
    <location>
        <begin position="17"/>
        <end position="108"/>
    </location>
</feature>
<sequence>MSMFLKVDRNLAGRDFVVGDVHGHLQQLHEQLQEVAFDPARDRLFCLGDLVDRGPDSELLLAMVDQKSYFGILGNHEAMMIAGFENPETADRHRANGGEWFYRLPRAQRQHLVSQVRRWPWAIELDADGRRIGLIHANILGGSWPRTLRALTAIEEAWSAGASLEDNERVASTAEQFLWDRFLASQLYRRLLGLGDAKRTLAEYKRLFLERMSTITHAKPDALAPFRIEGIEALYLGHNFVPKPVVVGNCHFLDTYRGEEGERLALMCVSESPRTTEPLS</sequence>
<gene>
    <name evidence="2" type="ORF">FHS09_000878</name>
</gene>
<name>A0A7W4W9B3_9GAMM</name>
<keyword evidence="3" id="KW-1185">Reference proteome</keyword>
<evidence type="ECO:0000259" key="1">
    <source>
        <dbReference type="Pfam" id="PF00149"/>
    </source>
</evidence>
<dbReference type="InterPro" id="IPR050126">
    <property type="entry name" value="Ap4A_hydrolase"/>
</dbReference>
<dbReference type="GO" id="GO:0016791">
    <property type="term" value="F:phosphatase activity"/>
    <property type="evidence" value="ECO:0007669"/>
    <property type="project" value="TreeGrafter"/>
</dbReference>
<dbReference type="InterPro" id="IPR029052">
    <property type="entry name" value="Metallo-depent_PP-like"/>
</dbReference>
<organism evidence="2 3">
    <name type="scientific">Microbulbifer rhizosphaerae</name>
    <dbReference type="NCBI Taxonomy" id="1562603"/>
    <lineage>
        <taxon>Bacteria</taxon>
        <taxon>Pseudomonadati</taxon>
        <taxon>Pseudomonadota</taxon>
        <taxon>Gammaproteobacteria</taxon>
        <taxon>Cellvibrionales</taxon>
        <taxon>Microbulbiferaceae</taxon>
        <taxon>Microbulbifer</taxon>
    </lineage>
</organism>
<comment type="caution">
    <text evidence="2">The sequence shown here is derived from an EMBL/GenBank/DDBJ whole genome shotgun (WGS) entry which is preliminary data.</text>
</comment>
<dbReference type="GO" id="GO:0008803">
    <property type="term" value="F:bis(5'-nucleosyl)-tetraphosphatase (symmetrical) activity"/>
    <property type="evidence" value="ECO:0007669"/>
    <property type="project" value="TreeGrafter"/>
</dbReference>
<evidence type="ECO:0000313" key="2">
    <source>
        <dbReference type="EMBL" id="MBB3060065.1"/>
    </source>
</evidence>
<dbReference type="RefSeq" id="WP_183457085.1">
    <property type="nucleotide sequence ID" value="NZ_JACHWZ010000003.1"/>
</dbReference>
<dbReference type="GO" id="GO:0110154">
    <property type="term" value="P:RNA decapping"/>
    <property type="evidence" value="ECO:0007669"/>
    <property type="project" value="TreeGrafter"/>
</dbReference>
<dbReference type="SUPFAM" id="SSF56300">
    <property type="entry name" value="Metallo-dependent phosphatases"/>
    <property type="match status" value="1"/>
</dbReference>
<reference evidence="2 3" key="1">
    <citation type="submission" date="2020-08" db="EMBL/GenBank/DDBJ databases">
        <title>Genomic Encyclopedia of Type Strains, Phase III (KMG-III): the genomes of soil and plant-associated and newly described type strains.</title>
        <authorList>
            <person name="Whitman W."/>
        </authorList>
    </citation>
    <scope>NUCLEOTIDE SEQUENCE [LARGE SCALE GENOMIC DNA]</scope>
    <source>
        <strain evidence="2 3">CECT 8799</strain>
    </source>
</reference>
<evidence type="ECO:0000313" key="3">
    <source>
        <dbReference type="Proteomes" id="UP000535937"/>
    </source>
</evidence>
<dbReference type="InterPro" id="IPR004843">
    <property type="entry name" value="Calcineurin-like_PHP"/>
</dbReference>
<dbReference type="Pfam" id="PF00149">
    <property type="entry name" value="Metallophos"/>
    <property type="match status" value="1"/>
</dbReference>
<accession>A0A7W4W9B3</accession>
<protein>
    <submittedName>
        <fullName evidence="2">Putative phosphodiesterase</fullName>
    </submittedName>
</protein>
<dbReference type="GO" id="GO:0005737">
    <property type="term" value="C:cytoplasm"/>
    <property type="evidence" value="ECO:0007669"/>
    <property type="project" value="TreeGrafter"/>
</dbReference>